<sequence>MNLDNEQLKKIRGLILYTIVVAVLCFHYKEVLAVLGRGFNMIFPFLLGCGIAFILNVPMRRIESLMGGKDGRKKRWHRPVSLLVTILLVLGIVAVVIFIVVPQVAETAMSLSYKIPAFANQVGRKLEQLFADEPQIAAYLAGISINWKDVFNGAVDFVTVGAGSVLSTTFSAAMSIASGFTTFVIAFVFSIYILLQKETLKAQFKKLFLAILPQKAAERFFEMAALTEKTFSSFLAGQCLEAVILGTMFFVAMTIVRMNYALLMGVLIAFTALIPIFGAFIGCAIGVFLMLMESPMSALAFIVLFNVLQQIEGNLIYPRVVGGSVGLPSIWVLVAVTLGASMMGIAGMLLFIPTCSVLYNLLKRAVNSRLEEKKKNTAGS</sequence>
<dbReference type="GO" id="GO:0055085">
    <property type="term" value="P:transmembrane transport"/>
    <property type="evidence" value="ECO:0007669"/>
    <property type="project" value="TreeGrafter"/>
</dbReference>
<evidence type="ECO:0000256" key="8">
    <source>
        <dbReference type="SAM" id="Phobius"/>
    </source>
</evidence>
<gene>
    <name evidence="9" type="ORF">IAA07_09110</name>
</gene>
<keyword evidence="5 8" id="KW-0812">Transmembrane</keyword>
<reference evidence="9" key="2">
    <citation type="submission" date="2021-04" db="EMBL/GenBank/DDBJ databases">
        <authorList>
            <person name="Gilroy R."/>
        </authorList>
    </citation>
    <scope>NUCLEOTIDE SEQUENCE</scope>
    <source>
        <strain evidence="9">CHK178-16964</strain>
    </source>
</reference>
<organism evidence="9 10">
    <name type="scientific">Candidatus Lachnoclostridium stercoravium</name>
    <dbReference type="NCBI Taxonomy" id="2838633"/>
    <lineage>
        <taxon>Bacteria</taxon>
        <taxon>Bacillati</taxon>
        <taxon>Bacillota</taxon>
        <taxon>Clostridia</taxon>
        <taxon>Lachnospirales</taxon>
        <taxon>Lachnospiraceae</taxon>
    </lineage>
</organism>
<feature type="transmembrane region" description="Helical" evidence="8">
    <location>
        <begin position="262"/>
        <end position="291"/>
    </location>
</feature>
<keyword evidence="4" id="KW-1003">Cell membrane</keyword>
<evidence type="ECO:0000256" key="2">
    <source>
        <dbReference type="ARBA" id="ARBA00009773"/>
    </source>
</evidence>
<dbReference type="GO" id="GO:0005886">
    <property type="term" value="C:plasma membrane"/>
    <property type="evidence" value="ECO:0007669"/>
    <property type="project" value="UniProtKB-SubCell"/>
</dbReference>
<keyword evidence="6 8" id="KW-1133">Transmembrane helix</keyword>
<comment type="subcellular location">
    <subcellularLocation>
        <location evidence="1">Cell membrane</location>
        <topology evidence="1">Multi-pass membrane protein</topology>
    </subcellularLocation>
</comment>
<feature type="transmembrane region" description="Helical" evidence="8">
    <location>
        <begin position="172"/>
        <end position="195"/>
    </location>
</feature>
<evidence type="ECO:0000256" key="7">
    <source>
        <dbReference type="ARBA" id="ARBA00023136"/>
    </source>
</evidence>
<evidence type="ECO:0000256" key="4">
    <source>
        <dbReference type="ARBA" id="ARBA00022475"/>
    </source>
</evidence>
<keyword evidence="3" id="KW-0813">Transport</keyword>
<name>A0A9D2HK05_9FIRM</name>
<evidence type="ECO:0000256" key="3">
    <source>
        <dbReference type="ARBA" id="ARBA00022448"/>
    </source>
</evidence>
<dbReference type="PANTHER" id="PTHR21716">
    <property type="entry name" value="TRANSMEMBRANE PROTEIN"/>
    <property type="match status" value="1"/>
</dbReference>
<evidence type="ECO:0000256" key="1">
    <source>
        <dbReference type="ARBA" id="ARBA00004651"/>
    </source>
</evidence>
<dbReference type="AlphaFoldDB" id="A0A9D2HK05"/>
<evidence type="ECO:0000313" key="9">
    <source>
        <dbReference type="EMBL" id="HJA71718.1"/>
    </source>
</evidence>
<feature type="transmembrane region" description="Helical" evidence="8">
    <location>
        <begin position="12"/>
        <end position="29"/>
    </location>
</feature>
<feature type="transmembrane region" description="Helical" evidence="8">
    <location>
        <begin position="329"/>
        <end position="362"/>
    </location>
</feature>
<comment type="similarity">
    <text evidence="2">Belongs to the autoinducer-2 exporter (AI-2E) (TC 2.A.86) family.</text>
</comment>
<dbReference type="EMBL" id="DWZA01000078">
    <property type="protein sequence ID" value="HJA71718.1"/>
    <property type="molecule type" value="Genomic_DNA"/>
</dbReference>
<dbReference type="Pfam" id="PF01594">
    <property type="entry name" value="AI-2E_transport"/>
    <property type="match status" value="1"/>
</dbReference>
<dbReference type="InterPro" id="IPR002549">
    <property type="entry name" value="AI-2E-like"/>
</dbReference>
<proteinExistence type="inferred from homology"/>
<protein>
    <submittedName>
        <fullName evidence="9">AI-2E family transporter</fullName>
    </submittedName>
</protein>
<accession>A0A9D2HK05</accession>
<dbReference type="Proteomes" id="UP000823900">
    <property type="component" value="Unassembled WGS sequence"/>
</dbReference>
<dbReference type="PANTHER" id="PTHR21716:SF53">
    <property type="entry name" value="PERMEASE PERM-RELATED"/>
    <property type="match status" value="1"/>
</dbReference>
<evidence type="ECO:0000256" key="6">
    <source>
        <dbReference type="ARBA" id="ARBA00022989"/>
    </source>
</evidence>
<feature type="transmembrane region" description="Helical" evidence="8">
    <location>
        <begin position="41"/>
        <end position="59"/>
    </location>
</feature>
<comment type="caution">
    <text evidence="9">The sequence shown here is derived from an EMBL/GenBank/DDBJ whole genome shotgun (WGS) entry which is preliminary data.</text>
</comment>
<evidence type="ECO:0000313" key="10">
    <source>
        <dbReference type="Proteomes" id="UP000823900"/>
    </source>
</evidence>
<feature type="transmembrane region" description="Helical" evidence="8">
    <location>
        <begin position="80"/>
        <end position="101"/>
    </location>
</feature>
<keyword evidence="7 8" id="KW-0472">Membrane</keyword>
<reference evidence="9" key="1">
    <citation type="journal article" date="2021" name="PeerJ">
        <title>Extensive microbial diversity within the chicken gut microbiome revealed by metagenomics and culture.</title>
        <authorList>
            <person name="Gilroy R."/>
            <person name="Ravi A."/>
            <person name="Getino M."/>
            <person name="Pursley I."/>
            <person name="Horton D.L."/>
            <person name="Alikhan N.F."/>
            <person name="Baker D."/>
            <person name="Gharbi K."/>
            <person name="Hall N."/>
            <person name="Watson M."/>
            <person name="Adriaenssens E.M."/>
            <person name="Foster-Nyarko E."/>
            <person name="Jarju S."/>
            <person name="Secka A."/>
            <person name="Antonio M."/>
            <person name="Oren A."/>
            <person name="Chaudhuri R.R."/>
            <person name="La Ragione R."/>
            <person name="Hildebrand F."/>
            <person name="Pallen M.J."/>
        </authorList>
    </citation>
    <scope>NUCLEOTIDE SEQUENCE</scope>
    <source>
        <strain evidence="9">CHK178-16964</strain>
    </source>
</reference>
<evidence type="ECO:0000256" key="5">
    <source>
        <dbReference type="ARBA" id="ARBA00022692"/>
    </source>
</evidence>